<comment type="caution">
    <text evidence="1">The sequence shown here is derived from an EMBL/GenBank/DDBJ whole genome shotgun (WGS) entry which is preliminary data.</text>
</comment>
<gene>
    <name evidence="1" type="ORF">DDE84_00290</name>
</gene>
<evidence type="ECO:0000313" key="1">
    <source>
        <dbReference type="EMBL" id="KAE8130309.1"/>
    </source>
</evidence>
<dbReference type="AlphaFoldDB" id="A0A5N6S7K5"/>
<name>A0A5N6S7K5_9BIFI</name>
<reference evidence="1 2" key="1">
    <citation type="submission" date="2018-04" db="EMBL/GenBank/DDBJ databases">
        <authorList>
            <person name="Eckel V.P."/>
            <person name="Vogel R.F."/>
        </authorList>
    </citation>
    <scope>NUCLEOTIDE SEQUENCE [LARGE SCALE GENOMIC DNA]</scope>
    <source>
        <strain evidence="2">TMW 2.1764</strain>
    </source>
</reference>
<dbReference type="Proteomes" id="UP000325415">
    <property type="component" value="Unassembled WGS sequence"/>
</dbReference>
<dbReference type="OrthoDB" id="3233868at2"/>
<protein>
    <submittedName>
        <fullName evidence="1">Uncharacterized protein</fullName>
    </submittedName>
</protein>
<accession>A0A5N6S7K5</accession>
<proteinExistence type="predicted"/>
<keyword evidence="2" id="KW-1185">Reference proteome</keyword>
<evidence type="ECO:0000313" key="2">
    <source>
        <dbReference type="Proteomes" id="UP000325415"/>
    </source>
</evidence>
<sequence>MFRWGATKLPAKLRPYAWKIADFLETLQNWEEGPIIWGLMQLGIPYDVAQQAAWWIVTFLG</sequence>
<dbReference type="EMBL" id="QDAG01000001">
    <property type="protein sequence ID" value="KAE8130309.1"/>
    <property type="molecule type" value="Genomic_DNA"/>
</dbReference>
<organism evidence="1 2">
    <name type="scientific">Bifidobacterium tibiigranuli</name>
    <dbReference type="NCBI Taxonomy" id="2172043"/>
    <lineage>
        <taxon>Bacteria</taxon>
        <taxon>Bacillati</taxon>
        <taxon>Actinomycetota</taxon>
        <taxon>Actinomycetes</taxon>
        <taxon>Bifidobacteriales</taxon>
        <taxon>Bifidobacteriaceae</taxon>
        <taxon>Bifidobacterium</taxon>
    </lineage>
</organism>